<organism evidence="2 3">
    <name type="scientific">Luteibacter pinisoli</name>
    <dbReference type="NCBI Taxonomy" id="2589080"/>
    <lineage>
        <taxon>Bacteria</taxon>
        <taxon>Pseudomonadati</taxon>
        <taxon>Pseudomonadota</taxon>
        <taxon>Gammaproteobacteria</taxon>
        <taxon>Lysobacterales</taxon>
        <taxon>Rhodanobacteraceae</taxon>
        <taxon>Luteibacter</taxon>
    </lineage>
</organism>
<name>A0A4Y5Z515_9GAMM</name>
<reference evidence="2 3" key="1">
    <citation type="submission" date="2019-06" db="EMBL/GenBank/DDBJ databases">
        <title>A complete genome sequence for Luteibacter pinisoli MAH-14.</title>
        <authorList>
            <person name="Baltrus D.A."/>
        </authorList>
    </citation>
    <scope>NUCLEOTIDE SEQUENCE [LARGE SCALE GENOMIC DNA]</scope>
    <source>
        <strain evidence="2 3">MAH-14</strain>
    </source>
</reference>
<sequence length="102" mass="10797">MEFLARVGQDAALRYGPPADREALLSTLDIHDEATRHALVAGGADELRALLGGVQFIASQMPGPDEEKAPPADDDEDTDEDGNPPMKKKAPGGVPTTPQKVH</sequence>
<proteinExistence type="predicted"/>
<dbReference type="Proteomes" id="UP000316093">
    <property type="component" value="Chromosome"/>
</dbReference>
<dbReference type="KEGG" id="lpy:FIV34_12770"/>
<evidence type="ECO:0000313" key="2">
    <source>
        <dbReference type="EMBL" id="QDE40026.1"/>
    </source>
</evidence>
<evidence type="ECO:0000313" key="3">
    <source>
        <dbReference type="Proteomes" id="UP000316093"/>
    </source>
</evidence>
<gene>
    <name evidence="2" type="ORF">FIV34_12770</name>
</gene>
<dbReference type="EMBL" id="CP041046">
    <property type="protein sequence ID" value="QDE40026.1"/>
    <property type="molecule type" value="Genomic_DNA"/>
</dbReference>
<dbReference type="RefSeq" id="WP_139983336.1">
    <property type="nucleotide sequence ID" value="NZ_CP041046.1"/>
</dbReference>
<feature type="region of interest" description="Disordered" evidence="1">
    <location>
        <begin position="58"/>
        <end position="102"/>
    </location>
</feature>
<evidence type="ECO:0000256" key="1">
    <source>
        <dbReference type="SAM" id="MobiDB-lite"/>
    </source>
</evidence>
<feature type="compositionally biased region" description="Acidic residues" evidence="1">
    <location>
        <begin position="72"/>
        <end position="82"/>
    </location>
</feature>
<keyword evidence="3" id="KW-1185">Reference proteome</keyword>
<accession>A0A4Y5Z515</accession>
<protein>
    <submittedName>
        <fullName evidence="2">Uncharacterized protein</fullName>
    </submittedName>
</protein>
<dbReference type="AlphaFoldDB" id="A0A4Y5Z515"/>
<dbReference type="OrthoDB" id="5772941at2"/>